<dbReference type="EMBL" id="LAZR01005320">
    <property type="protein sequence ID" value="KKN00920.1"/>
    <property type="molecule type" value="Genomic_DNA"/>
</dbReference>
<organism evidence="1">
    <name type="scientific">marine sediment metagenome</name>
    <dbReference type="NCBI Taxonomy" id="412755"/>
    <lineage>
        <taxon>unclassified sequences</taxon>
        <taxon>metagenomes</taxon>
        <taxon>ecological metagenomes</taxon>
    </lineage>
</organism>
<comment type="caution">
    <text evidence="1">The sequence shown here is derived from an EMBL/GenBank/DDBJ whole genome shotgun (WGS) entry which is preliminary data.</text>
</comment>
<proteinExistence type="predicted"/>
<name>A0A0F9M0J2_9ZZZZ</name>
<sequence>MASGHYLHTTLQYHKGKLNMKYVTYDFEGDLVCKDGKPVVHDTYDEANEYEDMGIVAPYEEESVVIFEEPIPEVYSRTQDYFIRLRAIAESQVPNTVKEGTDQHDACVAFNIVREIEAEKGSIKAIQLGVLITVAKKELHLAHPPTDDYPNGFNSIRDFMKAAGMNPKGGHFYEMAQFASEVVPYLEAKNVDYDPNVDSTQVAKTLEAVPTMRAMVRSGEKKGEFTEILERLLGMSGKRAVTAEFRSRRDGVRYGDACVNQADDITIVTIITPDAEQIVKALTGVVTFDKLIATVDIKGRLIEVKTSRP</sequence>
<accession>A0A0F9M0J2</accession>
<evidence type="ECO:0000313" key="1">
    <source>
        <dbReference type="EMBL" id="KKN00920.1"/>
    </source>
</evidence>
<dbReference type="AlphaFoldDB" id="A0A0F9M0J2"/>
<reference evidence="1" key="1">
    <citation type="journal article" date="2015" name="Nature">
        <title>Complex archaea that bridge the gap between prokaryotes and eukaryotes.</title>
        <authorList>
            <person name="Spang A."/>
            <person name="Saw J.H."/>
            <person name="Jorgensen S.L."/>
            <person name="Zaremba-Niedzwiedzka K."/>
            <person name="Martijn J."/>
            <person name="Lind A.E."/>
            <person name="van Eijk R."/>
            <person name="Schleper C."/>
            <person name="Guy L."/>
            <person name="Ettema T.J."/>
        </authorList>
    </citation>
    <scope>NUCLEOTIDE SEQUENCE</scope>
</reference>
<gene>
    <name evidence="1" type="ORF">LCGC14_1133030</name>
</gene>
<protein>
    <submittedName>
        <fullName evidence="1">Uncharacterized protein</fullName>
    </submittedName>
</protein>